<dbReference type="InterPro" id="IPR046524">
    <property type="entry name" value="DUF6701"/>
</dbReference>
<dbReference type="GO" id="GO:0030246">
    <property type="term" value="F:carbohydrate binding"/>
    <property type="evidence" value="ECO:0007669"/>
    <property type="project" value="UniProtKB-KW"/>
</dbReference>
<protein>
    <submittedName>
        <fullName evidence="3">Concanavalin A-like lectin/glucanases superfamily protein</fullName>
    </submittedName>
</protein>
<dbReference type="PROSITE" id="PS50025">
    <property type="entry name" value="LAM_G_DOMAIN"/>
    <property type="match status" value="1"/>
</dbReference>
<dbReference type="PANTHER" id="PTHR42535">
    <property type="entry name" value="OOKINETE PROTEIN, PUTATIVE-RELATED"/>
    <property type="match status" value="1"/>
</dbReference>
<feature type="domain" description="Laminin G" evidence="2">
    <location>
        <begin position="320"/>
        <end position="507"/>
    </location>
</feature>
<feature type="chain" id="PRO_5012883629" evidence="1">
    <location>
        <begin position="24"/>
        <end position="1683"/>
    </location>
</feature>
<keyword evidence="3" id="KW-0430">Lectin</keyword>
<dbReference type="Pfam" id="PF20419">
    <property type="entry name" value="DUF6701"/>
    <property type="match status" value="1"/>
</dbReference>
<keyword evidence="1" id="KW-0732">Signal</keyword>
<sequence length="1683" mass="179457">MLKQWIKQVLSLVAVVFPAAAHAVSCQSVFPDPAASHSASGYIQFQPQSRLIGSDGTLDVASMLDNSGGTSCDSVACQISGNASGALSLPSYQYSSSATDVRVNDYSSSTLQAGDYRTVTVGNGGALTTNSSAQPFRIKSLNVNFNATLTLSGGEYWIEQLTLGQNARIDIANNASVVIYTRAMSTNINNPINANGQPSQLAIISEGYVSIGQYSQVKGFIYSASSVTYNTDITHTGASNAQQIILHDRSVVTYDEAALSTLETDGLCTKTVTLPTAVAHWTLNVCALTNANGEVVDSIAGNNGRSVNSPSIDSNGQYCQAAYFRGDEDYLFLPHSNNYAIAEGAISFWMNTDNLAYFNSTQEGGMSLFSKDERFIGSGGQVSMWVTNSGAIKVNQQSSSTTYQLNTSPVIIEGQWHHVVYTFGPAGMQVYVDNNLVGSNSSYTSGWQSNNKPLLVAANASQHDPQNTSYSDLGDFYQGRIDDIRLYNQQLSAQQIALLNAESEESCVSCGSNATLVSHWKMDVCSLSGTAGEVVDVVSGYNGRSINGASAIINGRLCQASGFDGGNQHINIDHGSGLQLSSGTLTMWFKVSDLDHNRDSYGNSLQALFSKDSSGRDFGGQFTLLVDQDGKLIFRQETQYQSYEIYTGSVIDEREQWYHLAYTWGSGGMNVYLDGVYLGGFFQSGFSWRNNQEPIILGANAGASGNYQSNSWELRDFLRGEIDDVRIYAGELTTADVQALYTASNYACPTCAGTGPRLHYKFEELAWPTFNTVLDSTTNLNNGTPMGRVQPVEPSNDISCRALDVPYNTNTYQDAVNTNLDLNQVGDRGTITFWYRSDQPWIGGGNRQLFDASNRYFFYMSLSNNGELGFGMEDASGNNMDVITQQLGYGANEWVNIALTWNMPGEDIDLYVNGSRVFMYGRWNLTNPALGDLTSMKIGDNSSSNFVGYMTDNSANGQFDDVRIYDYEQSRQQIRDDMDDVERCFSVHHYEVTHPTQSLTCSAASVTLKACANASCSELVSDPVSVNLPAGSWSSSNPVTFTGSTTLSLAETTASQYNITVSAADQASAPDNATQCTSNCVINFVNSGFEFFDTANPYQTTLPAIVAESDLGRVGLRAVQSNAGVCQALLIGQQSVTLGYDCVSPGNASYSPDQCSVPFAGVPVSGNGLGENSAPVKLTFDSNGETSLAGRTYADAGRLTITATANINNTTIESGSSQLDSIPAQLQASTNASAVSAAGTGHTLSITALGANGSPLPGYQPGDLQMAVTRQAPASASASEGQYYVSANQSVSSSATQSWQSVSVPAFSVGAYSYSEAYMSEVGTYQFDLQDNGYLGQTITATGVSLGRYTPAYFDVVAATTPQIEPSCSAAFTYLGQSFAFAAGAEPALQITAYNAKGQVTANYSDALWALSPSASSLSDMYFTDNSGYSGTLNTLNAGSTPVITDSADYDGDAVMTVYDTSLEYSKIRTPATGAGNGSPFTADVDIIVGSSVLTDTDGICYQSSYPNGCESFTIASVQGSEMRYGRLRLENSFGPETETLRLPVIAEYFNNGNWLVNTDDSCTAVAFTQSSGQITLENTSTGNDEQDLTGLLSGIAGSGTLTNGESANGVIAVGPAMSNGVAVRGSVRIRLDPAAPGANWANHLNIDWDGDGDIDADDSPSADLFFGIYRGNDRTIHMREGF</sequence>
<gene>
    <name evidence="3" type="ORF">SAMN05216361_0372</name>
</gene>
<evidence type="ECO:0000256" key="1">
    <source>
        <dbReference type="SAM" id="SignalP"/>
    </source>
</evidence>
<dbReference type="Gene3D" id="2.60.120.200">
    <property type="match status" value="3"/>
</dbReference>
<evidence type="ECO:0000259" key="2">
    <source>
        <dbReference type="PROSITE" id="PS50025"/>
    </source>
</evidence>
<organism evidence="3 4">
    <name type="scientific">Marisediminitalea aggregata</name>
    <dbReference type="NCBI Taxonomy" id="634436"/>
    <lineage>
        <taxon>Bacteria</taxon>
        <taxon>Pseudomonadati</taxon>
        <taxon>Pseudomonadota</taxon>
        <taxon>Gammaproteobacteria</taxon>
        <taxon>Alteromonadales</taxon>
        <taxon>Alteromonadaceae</taxon>
        <taxon>Marisediminitalea</taxon>
    </lineage>
</organism>
<proteinExistence type="predicted"/>
<dbReference type="Pfam" id="PF13385">
    <property type="entry name" value="Laminin_G_3"/>
    <property type="match status" value="3"/>
</dbReference>
<evidence type="ECO:0000313" key="3">
    <source>
        <dbReference type="EMBL" id="SHF77817.1"/>
    </source>
</evidence>
<dbReference type="SUPFAM" id="SSF49899">
    <property type="entry name" value="Concanavalin A-like lectins/glucanases"/>
    <property type="match status" value="3"/>
</dbReference>
<accession>A0A1M5EF48</accession>
<dbReference type="PANTHER" id="PTHR42535:SF2">
    <property type="entry name" value="CHROMOSOME UNDETERMINED SCAFFOLD_146, WHOLE GENOME SHOTGUN SEQUENCE"/>
    <property type="match status" value="1"/>
</dbReference>
<dbReference type="Proteomes" id="UP000184520">
    <property type="component" value="Unassembled WGS sequence"/>
</dbReference>
<evidence type="ECO:0000313" key="4">
    <source>
        <dbReference type="Proteomes" id="UP000184520"/>
    </source>
</evidence>
<dbReference type="STRING" id="634436.SAMN05216361_0372"/>
<dbReference type="InterPro" id="IPR013320">
    <property type="entry name" value="ConA-like_dom_sf"/>
</dbReference>
<dbReference type="EMBL" id="FQWD01000001">
    <property type="protein sequence ID" value="SHF77817.1"/>
    <property type="molecule type" value="Genomic_DNA"/>
</dbReference>
<keyword evidence="4" id="KW-1185">Reference proteome</keyword>
<name>A0A1M5EF48_9ALTE</name>
<reference evidence="4" key="1">
    <citation type="submission" date="2016-11" db="EMBL/GenBank/DDBJ databases">
        <authorList>
            <person name="Varghese N."/>
            <person name="Submissions S."/>
        </authorList>
    </citation>
    <scope>NUCLEOTIDE SEQUENCE [LARGE SCALE GENOMIC DNA]</scope>
    <source>
        <strain evidence="4">CGMCC 1.8995</strain>
    </source>
</reference>
<feature type="signal peptide" evidence="1">
    <location>
        <begin position="1"/>
        <end position="23"/>
    </location>
</feature>
<dbReference type="InterPro" id="IPR001791">
    <property type="entry name" value="Laminin_G"/>
</dbReference>